<sequence length="383" mass="43696">MRCPKILYWLMRYLMFGALTSWDRFRVLKMGRTNQTSKRQRDSIGAGSSQAGQSGSHQPAAPYMPQFVDEAQRQKYDELMNMSVGQRLYPHLPTLGQAGLRDEVMQLLHRDWWQHLFFGINEPTYKEITCEVLSSFKAPKTFDNIFLPVIKFRAFGESHIISVSDISTHLGFNTLPDVARFEGSLLDIPPEVNRKDFWKSIAPGAGDYKPQTAPSTALHPFQFRVVHALLSSTVSGRAELSGKVSATDLFCLWCMINERRPIFGALFTGLFLRQANYRVKAIFAGPYITRLLKGMGYEDRFEGMTRIDSTHPMKKLPKIIPMRTQEQGAAEAEGEHGGNEEEDDEHGEHEHGEREMEHEMAHEVPYVPPPQGYVYPNTWEGMH</sequence>
<feature type="region of interest" description="Disordered" evidence="1">
    <location>
        <begin position="325"/>
        <end position="371"/>
    </location>
</feature>
<accession>A0A9P0YKQ8</accession>
<name>A0A9P0YKQ8_CUSEU</name>
<protein>
    <submittedName>
        <fullName evidence="2">Uncharacterized protein</fullName>
    </submittedName>
</protein>
<feature type="compositionally biased region" description="Low complexity" evidence="1">
    <location>
        <begin position="45"/>
        <end position="59"/>
    </location>
</feature>
<organism evidence="2 3">
    <name type="scientific">Cuscuta europaea</name>
    <name type="common">European dodder</name>
    <dbReference type="NCBI Taxonomy" id="41803"/>
    <lineage>
        <taxon>Eukaryota</taxon>
        <taxon>Viridiplantae</taxon>
        <taxon>Streptophyta</taxon>
        <taxon>Embryophyta</taxon>
        <taxon>Tracheophyta</taxon>
        <taxon>Spermatophyta</taxon>
        <taxon>Magnoliopsida</taxon>
        <taxon>eudicotyledons</taxon>
        <taxon>Gunneridae</taxon>
        <taxon>Pentapetalae</taxon>
        <taxon>asterids</taxon>
        <taxon>lamiids</taxon>
        <taxon>Solanales</taxon>
        <taxon>Convolvulaceae</taxon>
        <taxon>Cuscuteae</taxon>
        <taxon>Cuscuta</taxon>
        <taxon>Cuscuta subgen. Cuscuta</taxon>
    </lineage>
</organism>
<gene>
    <name evidence="2" type="ORF">CEURO_LOCUS2341</name>
</gene>
<dbReference type="EMBL" id="CAMAPE010000005">
    <property type="protein sequence ID" value="CAH9066174.1"/>
    <property type="molecule type" value="Genomic_DNA"/>
</dbReference>
<feature type="compositionally biased region" description="Basic and acidic residues" evidence="1">
    <location>
        <begin position="346"/>
        <end position="362"/>
    </location>
</feature>
<keyword evidence="3" id="KW-1185">Reference proteome</keyword>
<reference evidence="2" key="1">
    <citation type="submission" date="2022-07" db="EMBL/GenBank/DDBJ databases">
        <authorList>
            <person name="Macas J."/>
            <person name="Novak P."/>
            <person name="Neumann P."/>
        </authorList>
    </citation>
    <scope>NUCLEOTIDE SEQUENCE</scope>
</reference>
<evidence type="ECO:0000256" key="1">
    <source>
        <dbReference type="SAM" id="MobiDB-lite"/>
    </source>
</evidence>
<evidence type="ECO:0000313" key="2">
    <source>
        <dbReference type="EMBL" id="CAH9066174.1"/>
    </source>
</evidence>
<dbReference type="OrthoDB" id="1741410at2759"/>
<proteinExistence type="predicted"/>
<evidence type="ECO:0000313" key="3">
    <source>
        <dbReference type="Proteomes" id="UP001152484"/>
    </source>
</evidence>
<comment type="caution">
    <text evidence="2">The sequence shown here is derived from an EMBL/GenBank/DDBJ whole genome shotgun (WGS) entry which is preliminary data.</text>
</comment>
<feature type="region of interest" description="Disordered" evidence="1">
    <location>
        <begin position="34"/>
        <end position="59"/>
    </location>
</feature>
<dbReference type="Proteomes" id="UP001152484">
    <property type="component" value="Unassembled WGS sequence"/>
</dbReference>
<dbReference type="AlphaFoldDB" id="A0A9P0YKQ8"/>